<keyword evidence="3" id="KW-0479">Metal-binding</keyword>
<dbReference type="GO" id="GO:0004046">
    <property type="term" value="F:aminoacylase activity"/>
    <property type="evidence" value="ECO:0007669"/>
    <property type="project" value="UniProtKB-EC"/>
</dbReference>
<evidence type="ECO:0000313" key="5">
    <source>
        <dbReference type="EMBL" id="AYU80941.1"/>
    </source>
</evidence>
<comment type="similarity">
    <text evidence="1">Belongs to the peptidase M20 family.</text>
</comment>
<feature type="binding site" evidence="3">
    <location>
        <position position="211"/>
    </location>
    <ligand>
        <name>Mn(2+)</name>
        <dbReference type="ChEBI" id="CHEBI:29035"/>
        <label>2</label>
    </ligand>
</feature>
<dbReference type="VEuPathDB" id="TriTrypDB:LdCL_300019600"/>
<sequence>MNAYADVYRARSVYPLSILLTHVPRNSPPPHIPPPSLSHKIMPVPFQQLMCEVRATADETIKWRRYIHQYPELSFKEFRTAAFVAETLRSFGCPALAVTHPVPTAVVANLTGGAGDGPIVALRADMDALPGDEETDLPFKSQNTGAMHACGHDAHTAMLLSAAKVICAHQADIKGSVRFIFQHAEELLPGGAKDLVAAGVMEGVKSIFGMHCSPRYEAGTVGLMPGINTSYTDFFKLIIRGRGGHASTPQLLVDPVPITAEIVMAIQTITARKIDPRVVPVVSITTMTTGPNESHNVIPNEVKLMGTVRSRDKAVREQVPRDIERIASNIAAAHGAAATLDFTFGYDCCDNDPEVTAQVRCIGERILGSANIIDPKVPLYGGEDFSAYQLEKPGCFLWLGTANKSQGICEMCHSTKFRVDETALPIGVSFHVGYVYDNVMA</sequence>
<evidence type="ECO:0000259" key="4">
    <source>
        <dbReference type="Pfam" id="PF07687"/>
    </source>
</evidence>
<dbReference type="PANTHER" id="PTHR11014:SF63">
    <property type="entry name" value="METALLOPEPTIDASE, PUTATIVE (AFU_ORTHOLOGUE AFUA_6G09600)-RELATED"/>
    <property type="match status" value="1"/>
</dbReference>
<dbReference type="Pfam" id="PF07687">
    <property type="entry name" value="M20_dimer"/>
    <property type="match status" value="1"/>
</dbReference>
<proteinExistence type="inferred from homology"/>
<dbReference type="CDD" id="cd08021">
    <property type="entry name" value="M20_Acy1_YhaA-like"/>
    <property type="match status" value="1"/>
</dbReference>
<dbReference type="FunFam" id="3.30.70.360:FF:000014">
    <property type="entry name" value="N-acyl-L-amino acid amidohydrolase"/>
    <property type="match status" value="1"/>
</dbReference>
<dbReference type="GO" id="GO:0046872">
    <property type="term" value="F:metal ion binding"/>
    <property type="evidence" value="ECO:0007669"/>
    <property type="project" value="UniProtKB-KW"/>
</dbReference>
<dbReference type="Pfam" id="PF01546">
    <property type="entry name" value="Peptidase_M20"/>
    <property type="match status" value="1"/>
</dbReference>
<dbReference type="Gene3D" id="3.30.70.360">
    <property type="match status" value="1"/>
</dbReference>
<evidence type="ECO:0000256" key="3">
    <source>
        <dbReference type="PIRSR" id="PIRSR005962-1"/>
    </source>
</evidence>
<keyword evidence="6" id="KW-1185">Reference proteome</keyword>
<organism evidence="5 6">
    <name type="scientific">Leishmania donovani</name>
    <dbReference type="NCBI Taxonomy" id="5661"/>
    <lineage>
        <taxon>Eukaryota</taxon>
        <taxon>Discoba</taxon>
        <taxon>Euglenozoa</taxon>
        <taxon>Kinetoplastea</taxon>
        <taxon>Metakinetoplastina</taxon>
        <taxon>Trypanosomatida</taxon>
        <taxon>Trypanosomatidae</taxon>
        <taxon>Leishmaniinae</taxon>
        <taxon>Leishmania</taxon>
    </lineage>
</organism>
<feature type="binding site" evidence="3">
    <location>
        <position position="186"/>
    </location>
    <ligand>
        <name>Mn(2+)</name>
        <dbReference type="ChEBI" id="CHEBI:29035"/>
        <label>2</label>
    </ligand>
</feature>
<accession>A0A3Q8IJC1</accession>
<protein>
    <submittedName>
        <fullName evidence="5">Amidohydrolase, putative</fullName>
        <ecNumber evidence="5">3.5.1.14</ecNumber>
    </submittedName>
</protein>
<dbReference type="NCBIfam" id="TIGR01891">
    <property type="entry name" value="amidohydrolases"/>
    <property type="match status" value="1"/>
</dbReference>
<dbReference type="EC" id="3.5.1.14" evidence="5"/>
<dbReference type="VEuPathDB" id="TriTrypDB:LDHU3_30.1830"/>
<reference evidence="5 6" key="1">
    <citation type="journal article" date="2018" name="Sci. Rep.">
        <title>A complete Leishmania donovani reference genome identifies novel genetic variations associated with virulence.</title>
        <authorList>
            <person name="Lypaczewski P."/>
            <person name="Hoshizaki J."/>
            <person name="Zhang W.-W."/>
            <person name="McCall L.-I."/>
            <person name="Torcivia-Rodriguez J."/>
            <person name="Simonyan V."/>
            <person name="Kaur A."/>
            <person name="Dewar K."/>
            <person name="Matlashewski G."/>
        </authorList>
    </citation>
    <scope>NUCLEOTIDE SEQUENCE [LARGE SCALE GENOMIC DNA]</scope>
    <source>
        <strain evidence="5 6">LdCL</strain>
    </source>
</reference>
<dbReference type="PANTHER" id="PTHR11014">
    <property type="entry name" value="PEPTIDASE M20 FAMILY MEMBER"/>
    <property type="match status" value="1"/>
</dbReference>
<keyword evidence="2 5" id="KW-0378">Hydrolase</keyword>
<dbReference type="SUPFAM" id="SSF53187">
    <property type="entry name" value="Zn-dependent exopeptidases"/>
    <property type="match status" value="1"/>
</dbReference>
<feature type="binding site" evidence="3">
    <location>
        <position position="150"/>
    </location>
    <ligand>
        <name>Mn(2+)</name>
        <dbReference type="ChEBI" id="CHEBI:29035"/>
        <label>2</label>
    </ligand>
</feature>
<dbReference type="InterPro" id="IPR002933">
    <property type="entry name" value="Peptidase_M20"/>
</dbReference>
<feature type="binding site" evidence="3">
    <location>
        <position position="152"/>
    </location>
    <ligand>
        <name>Mn(2+)</name>
        <dbReference type="ChEBI" id="CHEBI:29035"/>
        <label>2</label>
    </ligand>
</feature>
<dbReference type="SUPFAM" id="SSF55031">
    <property type="entry name" value="Bacterial exopeptidase dimerisation domain"/>
    <property type="match status" value="1"/>
</dbReference>
<dbReference type="OrthoDB" id="9246368at2759"/>
<evidence type="ECO:0000313" key="6">
    <source>
        <dbReference type="Proteomes" id="UP000274082"/>
    </source>
</evidence>
<dbReference type="InterPro" id="IPR036264">
    <property type="entry name" value="Bact_exopeptidase_dim_dom"/>
</dbReference>
<evidence type="ECO:0000256" key="1">
    <source>
        <dbReference type="ARBA" id="ARBA00006153"/>
    </source>
</evidence>
<dbReference type="PIRSF" id="PIRSF005962">
    <property type="entry name" value="Pept_M20D_amidohydro"/>
    <property type="match status" value="1"/>
</dbReference>
<evidence type="ECO:0000256" key="2">
    <source>
        <dbReference type="ARBA" id="ARBA00022801"/>
    </source>
</evidence>
<dbReference type="VEuPathDB" id="TriTrypDB:LdBPK_301440.1"/>
<gene>
    <name evidence="5" type="ORF">LdCL_300019600</name>
</gene>
<feature type="domain" description="Peptidase M20 dimerisation" evidence="4">
    <location>
        <begin position="235"/>
        <end position="332"/>
    </location>
</feature>
<name>A0A3Q8IJC1_LEIDO</name>
<dbReference type="InterPro" id="IPR017439">
    <property type="entry name" value="Amidohydrolase"/>
</dbReference>
<dbReference type="Proteomes" id="UP000274082">
    <property type="component" value="Chromosome 30"/>
</dbReference>
<dbReference type="InterPro" id="IPR011650">
    <property type="entry name" value="Peptidase_M20_dimer"/>
</dbReference>
<comment type="cofactor">
    <cofactor evidence="3">
        <name>Mn(2+)</name>
        <dbReference type="ChEBI" id="CHEBI:29035"/>
    </cofactor>
    <text evidence="3">The Mn(2+) ion enhances activity.</text>
</comment>
<feature type="binding site" evidence="3">
    <location>
        <position position="413"/>
    </location>
    <ligand>
        <name>Mn(2+)</name>
        <dbReference type="ChEBI" id="CHEBI:29035"/>
        <label>2</label>
    </ligand>
</feature>
<dbReference type="Gene3D" id="3.40.630.10">
    <property type="entry name" value="Zn peptidases"/>
    <property type="match status" value="1"/>
</dbReference>
<keyword evidence="3" id="KW-0464">Manganese</keyword>
<dbReference type="AlphaFoldDB" id="A0A3Q8IJC1"/>
<dbReference type="EMBL" id="CP029529">
    <property type="protein sequence ID" value="AYU80941.1"/>
    <property type="molecule type" value="Genomic_DNA"/>
</dbReference>